<sequence length="360" mass="39043">MIEITSLDAPPSLARTSPSSRPALRVGVVQHRWHPDAAALRAELDEGIARAALLGATVVFLPELTLSRYPADTPPENNTDGGSTRPRPSDIAEDLFTGPTFRFAADAARRHGICVHASLYQKAENPDGSDDGLGLNTAILVSPEGKLLGRTHKLHIPVTAGYYEDKFFRQGPDGEDAYEVHSPAELGGARLGMPTCWDEWFPELARIYSLGGAEILVYPTAIGSEPDHPDFDTQPLWQQVIVGNGIANGLFMVAPNRYGSEGTLNFYGSSFISDPYGRILAQAPRDESAVIVADLDLDQRRDWLTLFPFLATRRPDTYARLTEPVRSDAPLGAPADETTAQESTSQKSTAQKSTAQEAFA</sequence>
<evidence type="ECO:0000313" key="4">
    <source>
        <dbReference type="EMBL" id="RKR13629.1"/>
    </source>
</evidence>
<reference evidence="4 5" key="1">
    <citation type="submission" date="2018-10" db="EMBL/GenBank/DDBJ databases">
        <title>Genomic Encyclopedia of Type Strains, Phase IV (KMG-IV): sequencing the most valuable type-strain genomes for metagenomic binning, comparative biology and taxonomic classification.</title>
        <authorList>
            <person name="Goeker M."/>
        </authorList>
    </citation>
    <scope>NUCLEOTIDE SEQUENCE [LARGE SCALE GENOMIC DNA]</scope>
    <source>
        <strain evidence="4 5">DSM 25586</strain>
    </source>
</reference>
<evidence type="ECO:0000313" key="5">
    <source>
        <dbReference type="Proteomes" id="UP000276055"/>
    </source>
</evidence>
<gene>
    <name evidence="4" type="ORF">C8D78_3577</name>
</gene>
<dbReference type="Proteomes" id="UP000276055">
    <property type="component" value="Unassembled WGS sequence"/>
</dbReference>
<dbReference type="InterPro" id="IPR050345">
    <property type="entry name" value="Aliph_Amidase/BUP"/>
</dbReference>
<dbReference type="AlphaFoldDB" id="A0A495EAL2"/>
<keyword evidence="1" id="KW-0378">Hydrolase</keyword>
<dbReference type="PANTHER" id="PTHR43674">
    <property type="entry name" value="NITRILASE C965.09-RELATED"/>
    <property type="match status" value="1"/>
</dbReference>
<feature type="compositionally biased region" description="Low complexity" evidence="2">
    <location>
        <begin position="337"/>
        <end position="360"/>
    </location>
</feature>
<accession>A0A495EAL2</accession>
<evidence type="ECO:0000256" key="2">
    <source>
        <dbReference type="SAM" id="MobiDB-lite"/>
    </source>
</evidence>
<evidence type="ECO:0000259" key="3">
    <source>
        <dbReference type="PROSITE" id="PS50263"/>
    </source>
</evidence>
<evidence type="ECO:0000256" key="1">
    <source>
        <dbReference type="ARBA" id="ARBA00022801"/>
    </source>
</evidence>
<name>A0A495EAL2_9MICC</name>
<dbReference type="InterPro" id="IPR003010">
    <property type="entry name" value="C-N_Hydrolase"/>
</dbReference>
<feature type="region of interest" description="Disordered" evidence="2">
    <location>
        <begin position="1"/>
        <end position="21"/>
    </location>
</feature>
<proteinExistence type="predicted"/>
<dbReference type="InterPro" id="IPR036526">
    <property type="entry name" value="C-N_Hydrolase_sf"/>
</dbReference>
<protein>
    <submittedName>
        <fullName evidence="4">N-carbamoylputrescine amidase</fullName>
    </submittedName>
</protein>
<dbReference type="PROSITE" id="PS50263">
    <property type="entry name" value="CN_HYDROLASE"/>
    <property type="match status" value="1"/>
</dbReference>
<feature type="domain" description="CN hydrolase" evidence="3">
    <location>
        <begin position="24"/>
        <end position="297"/>
    </location>
</feature>
<dbReference type="SUPFAM" id="SSF56317">
    <property type="entry name" value="Carbon-nitrogen hydrolase"/>
    <property type="match status" value="1"/>
</dbReference>
<comment type="caution">
    <text evidence="4">The sequence shown here is derived from an EMBL/GenBank/DDBJ whole genome shotgun (WGS) entry which is preliminary data.</text>
</comment>
<organism evidence="4 5">
    <name type="scientific">Arthrobacter oryzae</name>
    <dbReference type="NCBI Taxonomy" id="409290"/>
    <lineage>
        <taxon>Bacteria</taxon>
        <taxon>Bacillati</taxon>
        <taxon>Actinomycetota</taxon>
        <taxon>Actinomycetes</taxon>
        <taxon>Micrococcales</taxon>
        <taxon>Micrococcaceae</taxon>
        <taxon>Arthrobacter</taxon>
    </lineage>
</organism>
<dbReference type="EMBL" id="RBIR01000010">
    <property type="protein sequence ID" value="RKR13629.1"/>
    <property type="molecule type" value="Genomic_DNA"/>
</dbReference>
<dbReference type="RefSeq" id="WP_244208467.1">
    <property type="nucleotide sequence ID" value="NZ_RBIR01000010.1"/>
</dbReference>
<dbReference type="Gene3D" id="3.60.110.10">
    <property type="entry name" value="Carbon-nitrogen hydrolase"/>
    <property type="match status" value="1"/>
</dbReference>
<feature type="region of interest" description="Disordered" evidence="2">
    <location>
        <begin position="322"/>
        <end position="360"/>
    </location>
</feature>
<dbReference type="GO" id="GO:0033388">
    <property type="term" value="P:putrescine biosynthetic process from arginine"/>
    <property type="evidence" value="ECO:0007669"/>
    <property type="project" value="TreeGrafter"/>
</dbReference>
<dbReference type="PANTHER" id="PTHR43674:SF2">
    <property type="entry name" value="BETA-UREIDOPROPIONASE"/>
    <property type="match status" value="1"/>
</dbReference>
<feature type="region of interest" description="Disordered" evidence="2">
    <location>
        <begin position="69"/>
        <end position="91"/>
    </location>
</feature>
<dbReference type="Pfam" id="PF00795">
    <property type="entry name" value="CN_hydrolase"/>
    <property type="match status" value="1"/>
</dbReference>
<dbReference type="GO" id="GO:0050126">
    <property type="term" value="F:N-carbamoylputrescine amidase activity"/>
    <property type="evidence" value="ECO:0007669"/>
    <property type="project" value="TreeGrafter"/>
</dbReference>